<dbReference type="Gene3D" id="6.10.140.100">
    <property type="match status" value="1"/>
</dbReference>
<sequence>SSNDIEEEMIRAAIEASKREAEENYSNHELGRQTDLSESGPNPRQTFLEDPELAHAVSLSLRVHL</sequence>
<accession>A0A392SBU5</accession>
<dbReference type="InterPro" id="IPR003903">
    <property type="entry name" value="UIM_dom"/>
</dbReference>
<feature type="region of interest" description="Disordered" evidence="1">
    <location>
        <begin position="15"/>
        <end position="51"/>
    </location>
</feature>
<evidence type="ECO:0000313" key="3">
    <source>
        <dbReference type="Proteomes" id="UP000265520"/>
    </source>
</evidence>
<dbReference type="PROSITE" id="PS50330">
    <property type="entry name" value="UIM"/>
    <property type="match status" value="1"/>
</dbReference>
<dbReference type="Proteomes" id="UP000265520">
    <property type="component" value="Unassembled WGS sequence"/>
</dbReference>
<reference evidence="2 3" key="1">
    <citation type="journal article" date="2018" name="Front. Plant Sci.">
        <title>Red Clover (Trifolium pratense) and Zigzag Clover (T. medium) - A Picture of Genomic Similarities and Differences.</title>
        <authorList>
            <person name="Dluhosova J."/>
            <person name="Istvanek J."/>
            <person name="Nedelnik J."/>
            <person name="Repkova J."/>
        </authorList>
    </citation>
    <scope>NUCLEOTIDE SEQUENCE [LARGE SCALE GENOMIC DNA]</scope>
    <source>
        <strain evidence="3">cv. 10/8</strain>
        <tissue evidence="2">Leaf</tissue>
    </source>
</reference>
<dbReference type="AlphaFoldDB" id="A0A392SBU5"/>
<proteinExistence type="predicted"/>
<evidence type="ECO:0000256" key="1">
    <source>
        <dbReference type="SAM" id="MobiDB-lite"/>
    </source>
</evidence>
<comment type="caution">
    <text evidence="2">The sequence shown here is derived from an EMBL/GenBank/DDBJ whole genome shotgun (WGS) entry which is preliminary data.</text>
</comment>
<keyword evidence="3" id="KW-1185">Reference proteome</keyword>
<feature type="non-terminal residue" evidence="2">
    <location>
        <position position="1"/>
    </location>
</feature>
<organism evidence="2 3">
    <name type="scientific">Trifolium medium</name>
    <dbReference type="NCBI Taxonomy" id="97028"/>
    <lineage>
        <taxon>Eukaryota</taxon>
        <taxon>Viridiplantae</taxon>
        <taxon>Streptophyta</taxon>
        <taxon>Embryophyta</taxon>
        <taxon>Tracheophyta</taxon>
        <taxon>Spermatophyta</taxon>
        <taxon>Magnoliopsida</taxon>
        <taxon>eudicotyledons</taxon>
        <taxon>Gunneridae</taxon>
        <taxon>Pentapetalae</taxon>
        <taxon>rosids</taxon>
        <taxon>fabids</taxon>
        <taxon>Fabales</taxon>
        <taxon>Fabaceae</taxon>
        <taxon>Papilionoideae</taxon>
        <taxon>50 kb inversion clade</taxon>
        <taxon>NPAAA clade</taxon>
        <taxon>Hologalegina</taxon>
        <taxon>IRL clade</taxon>
        <taxon>Trifolieae</taxon>
        <taxon>Trifolium</taxon>
    </lineage>
</organism>
<evidence type="ECO:0000313" key="2">
    <source>
        <dbReference type="EMBL" id="MCI45887.1"/>
    </source>
</evidence>
<name>A0A392SBU5_9FABA</name>
<dbReference type="EMBL" id="LXQA010350067">
    <property type="protein sequence ID" value="MCI45887.1"/>
    <property type="molecule type" value="Genomic_DNA"/>
</dbReference>
<feature type="compositionally biased region" description="Polar residues" evidence="1">
    <location>
        <begin position="34"/>
        <end position="45"/>
    </location>
</feature>
<protein>
    <submittedName>
        <fullName evidence="2">FAS-associated factor 2-B</fullName>
    </submittedName>
</protein>
<feature type="compositionally biased region" description="Basic and acidic residues" evidence="1">
    <location>
        <begin position="16"/>
        <end position="32"/>
    </location>
</feature>